<dbReference type="SUPFAM" id="SSF81901">
    <property type="entry name" value="HCP-like"/>
    <property type="match status" value="1"/>
</dbReference>
<feature type="domain" description="F-box" evidence="3">
    <location>
        <begin position="73"/>
        <end position="123"/>
    </location>
</feature>
<reference evidence="4" key="2">
    <citation type="submission" date="2020-08" db="EMBL/GenBank/DDBJ databases">
        <title>Plant Genome Project.</title>
        <authorList>
            <person name="Zhang R.-G."/>
        </authorList>
    </citation>
    <scope>NUCLEOTIDE SEQUENCE</scope>
    <source>
        <strain evidence="4">Huo1</strain>
        <tissue evidence="4">Leaf</tissue>
    </source>
</reference>
<dbReference type="PROSITE" id="PS50005">
    <property type="entry name" value="TPR"/>
    <property type="match status" value="1"/>
</dbReference>
<evidence type="ECO:0000313" key="5">
    <source>
        <dbReference type="Proteomes" id="UP000298416"/>
    </source>
</evidence>
<protein>
    <recommendedName>
        <fullName evidence="3">F-box domain-containing protein</fullName>
    </recommendedName>
</protein>
<dbReference type="InterPro" id="IPR036047">
    <property type="entry name" value="F-box-like_dom_sf"/>
</dbReference>
<accession>A0A8X8Y129</accession>
<dbReference type="InterPro" id="IPR001810">
    <property type="entry name" value="F-box_dom"/>
</dbReference>
<dbReference type="InterPro" id="IPR006597">
    <property type="entry name" value="Sel1-like"/>
</dbReference>
<dbReference type="Pfam" id="PF12937">
    <property type="entry name" value="F-box-like"/>
    <property type="match status" value="1"/>
</dbReference>
<proteinExistence type="predicted"/>
<keyword evidence="1" id="KW-0802">TPR repeat</keyword>
<dbReference type="Gene3D" id="1.20.1280.50">
    <property type="match status" value="1"/>
</dbReference>
<comment type="caution">
    <text evidence="4">The sequence shown here is derived from an EMBL/GenBank/DDBJ whole genome shotgun (WGS) entry which is preliminary data.</text>
</comment>
<reference evidence="4" key="1">
    <citation type="submission" date="2018-01" db="EMBL/GenBank/DDBJ databases">
        <authorList>
            <person name="Mao J.F."/>
        </authorList>
    </citation>
    <scope>NUCLEOTIDE SEQUENCE</scope>
    <source>
        <strain evidence="4">Huo1</strain>
        <tissue evidence="4">Leaf</tissue>
    </source>
</reference>
<name>A0A8X8Y129_SALSN</name>
<dbReference type="AlphaFoldDB" id="A0A8X8Y129"/>
<dbReference type="InterPro" id="IPR019734">
    <property type="entry name" value="TPR_rpt"/>
</dbReference>
<dbReference type="PANTHER" id="PTHR45088:SF1">
    <property type="entry name" value="OS04G0476000 PROTEIN"/>
    <property type="match status" value="1"/>
</dbReference>
<evidence type="ECO:0000259" key="3">
    <source>
        <dbReference type="PROSITE" id="PS50181"/>
    </source>
</evidence>
<gene>
    <name evidence="4" type="ORF">SASPL_119182</name>
</gene>
<dbReference type="PANTHER" id="PTHR45088">
    <property type="entry name" value="OSJNBA0022H21.17 PROTEIN"/>
    <property type="match status" value="1"/>
</dbReference>
<dbReference type="CDD" id="cd09917">
    <property type="entry name" value="F-box_SF"/>
    <property type="match status" value="1"/>
</dbReference>
<dbReference type="Proteomes" id="UP000298416">
    <property type="component" value="Unassembled WGS sequence"/>
</dbReference>
<sequence length="359" mass="39565">MEYEMYISVGLHRAQHRRHGQRNLPMKQKQWPRHKPASPPSIKKQKNSYALAKSSKPPKFPQFNPSPDASSTSTSISAVPYDALVRIASSFTLPDLRAASLVCRAWRDALKPLSEAMALFRRGKQFKHGLGRVQPSLGKALDCFLKAAARGSILAMVDAGLIYWEMGKFEKAVVWYRRAAELGDPAGQCNLAISFLQAKPPNTKEAVEWLYKASVAGHARAQYQLALCFHQGKGVEQSVQEAAGWYARAAEGGYARAMYNTSLCYSLGEGLVQSDMLARKWMRRAADHGHSKAQYEHGLALISEGDAMNGVVYLELATRAGEMAAAPARDAVLEQLSATCRKRAVLLADKWRALASSSR</sequence>
<evidence type="ECO:0000313" key="4">
    <source>
        <dbReference type="EMBL" id="KAG6422604.1"/>
    </source>
</evidence>
<dbReference type="SMART" id="SM00671">
    <property type="entry name" value="SEL1"/>
    <property type="match status" value="5"/>
</dbReference>
<evidence type="ECO:0000256" key="2">
    <source>
        <dbReference type="SAM" id="MobiDB-lite"/>
    </source>
</evidence>
<feature type="region of interest" description="Disordered" evidence="2">
    <location>
        <begin position="14"/>
        <end position="74"/>
    </location>
</feature>
<dbReference type="Gene3D" id="1.25.40.10">
    <property type="entry name" value="Tetratricopeptide repeat domain"/>
    <property type="match status" value="2"/>
</dbReference>
<dbReference type="PROSITE" id="PS50181">
    <property type="entry name" value="FBOX"/>
    <property type="match status" value="1"/>
</dbReference>
<evidence type="ECO:0000256" key="1">
    <source>
        <dbReference type="PROSITE-ProRule" id="PRU00339"/>
    </source>
</evidence>
<dbReference type="EMBL" id="PNBA02000006">
    <property type="protein sequence ID" value="KAG6422604.1"/>
    <property type="molecule type" value="Genomic_DNA"/>
</dbReference>
<dbReference type="InterPro" id="IPR011990">
    <property type="entry name" value="TPR-like_helical_dom_sf"/>
</dbReference>
<dbReference type="SUPFAM" id="SSF81383">
    <property type="entry name" value="F-box domain"/>
    <property type="match status" value="1"/>
</dbReference>
<dbReference type="InterPro" id="IPR053301">
    <property type="entry name" value="F-box_motif"/>
</dbReference>
<feature type="compositionally biased region" description="Low complexity" evidence="2">
    <location>
        <begin position="65"/>
        <end position="74"/>
    </location>
</feature>
<keyword evidence="5" id="KW-1185">Reference proteome</keyword>
<dbReference type="Pfam" id="PF08238">
    <property type="entry name" value="Sel1"/>
    <property type="match status" value="5"/>
</dbReference>
<feature type="repeat" description="TPR" evidence="1">
    <location>
        <begin position="153"/>
        <end position="186"/>
    </location>
</feature>
<organism evidence="4">
    <name type="scientific">Salvia splendens</name>
    <name type="common">Scarlet sage</name>
    <dbReference type="NCBI Taxonomy" id="180675"/>
    <lineage>
        <taxon>Eukaryota</taxon>
        <taxon>Viridiplantae</taxon>
        <taxon>Streptophyta</taxon>
        <taxon>Embryophyta</taxon>
        <taxon>Tracheophyta</taxon>
        <taxon>Spermatophyta</taxon>
        <taxon>Magnoliopsida</taxon>
        <taxon>eudicotyledons</taxon>
        <taxon>Gunneridae</taxon>
        <taxon>Pentapetalae</taxon>
        <taxon>asterids</taxon>
        <taxon>lamiids</taxon>
        <taxon>Lamiales</taxon>
        <taxon>Lamiaceae</taxon>
        <taxon>Nepetoideae</taxon>
        <taxon>Mentheae</taxon>
        <taxon>Salviinae</taxon>
        <taxon>Salvia</taxon>
        <taxon>Salvia subgen. Calosphace</taxon>
        <taxon>core Calosphace</taxon>
    </lineage>
</organism>